<name>A0A5Q2MZR1_9FIRM</name>
<reference evidence="5" key="1">
    <citation type="submission" date="2019-11" db="EMBL/GenBank/DDBJ databases">
        <title>Genome sequence of Heliorestis convoluta strain HH, an alkaliphilic and minimalistic phototrophic bacterium from a soda lake in Egypt.</title>
        <authorList>
            <person name="Dewey E.D."/>
            <person name="Stokes L.M."/>
            <person name="Burchell B.M."/>
            <person name="Shaffer K.N."/>
            <person name="Huntington A.M."/>
            <person name="Baker J.M."/>
            <person name="Nadendla S."/>
            <person name="Giglio M.G."/>
            <person name="Touchman J.W."/>
            <person name="Blankenship R.E."/>
            <person name="Madigan M.T."/>
            <person name="Sattley W.M."/>
        </authorList>
    </citation>
    <scope>NUCLEOTIDE SEQUENCE [LARGE SCALE GENOMIC DNA]</scope>
    <source>
        <strain evidence="5">HH</strain>
    </source>
</reference>
<protein>
    <submittedName>
        <fullName evidence="4">MBL fold metallo-hydrolase</fullName>
    </submittedName>
</protein>
<dbReference type="EMBL" id="CP045875">
    <property type="protein sequence ID" value="QGG47531.1"/>
    <property type="molecule type" value="Genomic_DNA"/>
</dbReference>
<dbReference type="OrthoDB" id="9805728at2"/>
<dbReference type="SMART" id="SM00849">
    <property type="entry name" value="Lactamase_B"/>
    <property type="match status" value="1"/>
</dbReference>
<dbReference type="KEGG" id="hcv:FTV88_1384"/>
<dbReference type="Gene3D" id="3.60.15.10">
    <property type="entry name" value="Ribonuclease Z/Hydroxyacylglutathione hydrolase-like"/>
    <property type="match status" value="1"/>
</dbReference>
<sequence>MLGPIIGIILLLLFAAVAILFLLPKYRPTAAMLALNVGREFTGEVKKPPHLLTIPMGPDDDVTIGWVGHSTWVLEMQGKRLITDPIFSERAVFPKRLVAPALQPDQIDSLDYILLSHAHYDHLDIASLQALPDEAILVLPEGDGQVVKDLRQKKVTLKANDTYRSEDLTIKTFKAEHEGKRAMGLSSNLTLVYLIEKGDSSIVYVGDSGYSPELAEQVRQARPDGIDCAIVPIAAYKPEEFHDDHCNPEEALKMAQEMGARFIVPMHHETFVLSLESIDEPRERFKKAAREENLTEQAHPLPIGGTLTIKQGREREEKEVKYH</sequence>
<dbReference type="AlphaFoldDB" id="A0A5Q2MZR1"/>
<dbReference type="PANTHER" id="PTHR15032">
    <property type="entry name" value="N-ACYL-PHOSPHATIDYLETHANOLAMINE-HYDROLYZING PHOSPHOLIPASE D"/>
    <property type="match status" value="1"/>
</dbReference>
<keyword evidence="2" id="KW-1133">Transmembrane helix</keyword>
<dbReference type="SUPFAM" id="SSF56281">
    <property type="entry name" value="Metallo-hydrolase/oxidoreductase"/>
    <property type="match status" value="1"/>
</dbReference>
<gene>
    <name evidence="4" type="ORF">FTV88_1384</name>
</gene>
<evidence type="ECO:0000313" key="5">
    <source>
        <dbReference type="Proteomes" id="UP000366051"/>
    </source>
</evidence>
<feature type="region of interest" description="Disordered" evidence="1">
    <location>
        <begin position="292"/>
        <end position="323"/>
    </location>
</feature>
<keyword evidence="5" id="KW-1185">Reference proteome</keyword>
<dbReference type="InterPro" id="IPR001279">
    <property type="entry name" value="Metallo-B-lactamas"/>
</dbReference>
<dbReference type="RefSeq" id="WP_153724888.1">
    <property type="nucleotide sequence ID" value="NZ_CP045875.1"/>
</dbReference>
<organism evidence="4 5">
    <name type="scientific">Heliorestis convoluta</name>
    <dbReference type="NCBI Taxonomy" id="356322"/>
    <lineage>
        <taxon>Bacteria</taxon>
        <taxon>Bacillati</taxon>
        <taxon>Bacillota</taxon>
        <taxon>Clostridia</taxon>
        <taxon>Eubacteriales</taxon>
        <taxon>Heliobacteriaceae</taxon>
        <taxon>Heliorestis</taxon>
    </lineage>
</organism>
<evidence type="ECO:0000313" key="4">
    <source>
        <dbReference type="EMBL" id="QGG47531.1"/>
    </source>
</evidence>
<keyword evidence="4" id="KW-0378">Hydrolase</keyword>
<feature type="transmembrane region" description="Helical" evidence="2">
    <location>
        <begin position="6"/>
        <end position="23"/>
    </location>
</feature>
<keyword evidence="2" id="KW-0472">Membrane</keyword>
<feature type="compositionally biased region" description="Basic and acidic residues" evidence="1">
    <location>
        <begin position="311"/>
        <end position="323"/>
    </location>
</feature>
<evidence type="ECO:0000256" key="1">
    <source>
        <dbReference type="SAM" id="MobiDB-lite"/>
    </source>
</evidence>
<evidence type="ECO:0000259" key="3">
    <source>
        <dbReference type="SMART" id="SM00849"/>
    </source>
</evidence>
<dbReference type="Proteomes" id="UP000366051">
    <property type="component" value="Chromosome"/>
</dbReference>
<evidence type="ECO:0000256" key="2">
    <source>
        <dbReference type="SAM" id="Phobius"/>
    </source>
</evidence>
<accession>A0A5Q2MZR1</accession>
<dbReference type="Pfam" id="PF12706">
    <property type="entry name" value="Lactamase_B_2"/>
    <property type="match status" value="1"/>
</dbReference>
<dbReference type="GO" id="GO:0005737">
    <property type="term" value="C:cytoplasm"/>
    <property type="evidence" value="ECO:0007669"/>
    <property type="project" value="TreeGrafter"/>
</dbReference>
<dbReference type="PANTHER" id="PTHR15032:SF36">
    <property type="entry name" value="METALLO-BETA-LACTAMASE DOMAIN-CONTAINING PROTEIN"/>
    <property type="match status" value="1"/>
</dbReference>
<keyword evidence="2" id="KW-0812">Transmembrane</keyword>
<dbReference type="GO" id="GO:0016787">
    <property type="term" value="F:hydrolase activity"/>
    <property type="evidence" value="ECO:0007669"/>
    <property type="project" value="UniProtKB-KW"/>
</dbReference>
<feature type="domain" description="Metallo-beta-lactamase" evidence="3">
    <location>
        <begin position="68"/>
        <end position="267"/>
    </location>
</feature>
<proteinExistence type="predicted"/>
<dbReference type="InterPro" id="IPR036866">
    <property type="entry name" value="RibonucZ/Hydroxyglut_hydro"/>
</dbReference>